<dbReference type="STRING" id="708187.A0A1Q8RCV9"/>
<keyword evidence="3" id="KW-0808">Transferase</keyword>
<dbReference type="AlphaFoldDB" id="A0A1Q8RCV9"/>
<dbReference type="Pfam" id="PF13523">
    <property type="entry name" value="Acetyltransf_8"/>
    <property type="match status" value="1"/>
</dbReference>
<evidence type="ECO:0000256" key="1">
    <source>
        <dbReference type="ARBA" id="ARBA00009893"/>
    </source>
</evidence>
<dbReference type="GO" id="GO:0016410">
    <property type="term" value="F:N-acyltransferase activity"/>
    <property type="evidence" value="ECO:0007669"/>
    <property type="project" value="TreeGrafter"/>
</dbReference>
<comment type="similarity">
    <text evidence="1">Belongs to the lysine N-acyltransferase MbtK family.</text>
</comment>
<comment type="caution">
    <text evidence="3">The sequence shown here is derived from an EMBL/GenBank/DDBJ whole genome shotgun (WGS) entry which is preliminary data.</text>
</comment>
<gene>
    <name evidence="3" type="ORF">CCHL11_08598</name>
</gene>
<dbReference type="InterPro" id="IPR016181">
    <property type="entry name" value="Acyl_CoA_acyltransferase"/>
</dbReference>
<feature type="region of interest" description="Disordered" evidence="2">
    <location>
        <begin position="221"/>
        <end position="273"/>
    </location>
</feature>
<dbReference type="PANTHER" id="PTHR31438">
    <property type="entry name" value="LYSINE N-ACYLTRANSFERASE C17G9.06C-RELATED"/>
    <property type="match status" value="1"/>
</dbReference>
<keyword evidence="3" id="KW-0012">Acyltransferase</keyword>
<dbReference type="Proteomes" id="UP000186583">
    <property type="component" value="Unassembled WGS sequence"/>
</dbReference>
<reference evidence="3 4" key="1">
    <citation type="submission" date="2016-11" db="EMBL/GenBank/DDBJ databases">
        <title>Draft Genome Assembly of Colletotrichum chlorophyti a pathogen of herbaceous plants.</title>
        <authorList>
            <person name="Gan P."/>
            <person name="Narusaka M."/>
            <person name="Tsushima A."/>
            <person name="Narusaka Y."/>
            <person name="Takano Y."/>
            <person name="Shirasu K."/>
        </authorList>
    </citation>
    <scope>NUCLEOTIDE SEQUENCE [LARGE SCALE GENOMIC DNA]</scope>
    <source>
        <strain evidence="3 4">NTL11</strain>
    </source>
</reference>
<name>A0A1Q8RCV9_9PEZI</name>
<evidence type="ECO:0000313" key="4">
    <source>
        <dbReference type="Proteomes" id="UP000186583"/>
    </source>
</evidence>
<organism evidence="3 4">
    <name type="scientific">Colletotrichum chlorophyti</name>
    <dbReference type="NCBI Taxonomy" id="708187"/>
    <lineage>
        <taxon>Eukaryota</taxon>
        <taxon>Fungi</taxon>
        <taxon>Dikarya</taxon>
        <taxon>Ascomycota</taxon>
        <taxon>Pezizomycotina</taxon>
        <taxon>Sordariomycetes</taxon>
        <taxon>Hypocreomycetidae</taxon>
        <taxon>Glomerellales</taxon>
        <taxon>Glomerellaceae</taxon>
        <taxon>Colletotrichum</taxon>
    </lineage>
</organism>
<dbReference type="EMBL" id="MPGH01000237">
    <property type="protein sequence ID" value="OLN81973.1"/>
    <property type="molecule type" value="Genomic_DNA"/>
</dbReference>
<accession>A0A1Q8RCV9</accession>
<keyword evidence="4" id="KW-1185">Reference proteome</keyword>
<dbReference type="OrthoDB" id="448427at2759"/>
<sequence length="487" mass="54727">MAPQVIHLPDGQKFTVTPVFAGLFFKSNDLNTHNNPFPIGWTVVLNTAEDEPKFNGVNGDHVDGNDNDVGGAGRRHIHSFKQPTLQNDNLFISSISQPSSTEFKPAASPTRQIAMMLWVTLYWYFHQPQPSPYLTTEASNHTPEEARPKGEWRINIKRDGVLRGRNLIPKLERMGLITSLDSAVGTSLDDKGDEWSQMFVSRRMFWQIPGRLFLFTLQRTTPASSSDSSPGSRPNSPAPSDSIHSRHHTPVHSPHQSTGSRFDMDVPGGPPPMTMVTLPSFPVGPFYSSSHLPTYYPPAPLSYTITNGVRHPIRKKPARMGEIFYSRFVPSVGKYLSFRVASVAPNAVPYLGPVGPQPAENSHLMNLSDTCLMQKWMANPRVQKFWGDFAPDFLDKAVRSKHSFPAIGMWDGVPFGYFELYWVKEDILGQKLGNDAGDYDRGIHVFIGEEWARGRVPAWLSSLVHWCLTDDYRTMHVCLEPRVDNLR</sequence>
<protein>
    <submittedName>
        <fullName evidence="3">Putative lysine N-acyltransferase C17G9.06c</fullName>
    </submittedName>
</protein>
<dbReference type="SUPFAM" id="SSF55729">
    <property type="entry name" value="Acyl-CoA N-acyltransferases (Nat)"/>
    <property type="match status" value="1"/>
</dbReference>
<evidence type="ECO:0000256" key="2">
    <source>
        <dbReference type="SAM" id="MobiDB-lite"/>
    </source>
</evidence>
<dbReference type="PANTHER" id="PTHR31438:SF1">
    <property type="entry name" value="LYSINE N-ACYLTRANSFERASE C17G9.06C-RELATED"/>
    <property type="match status" value="1"/>
</dbReference>
<dbReference type="Gene3D" id="3.40.630.30">
    <property type="match status" value="1"/>
</dbReference>
<evidence type="ECO:0000313" key="3">
    <source>
        <dbReference type="EMBL" id="OLN81973.1"/>
    </source>
</evidence>
<feature type="compositionally biased region" description="Low complexity" evidence="2">
    <location>
        <begin position="222"/>
        <end position="235"/>
    </location>
</feature>
<proteinExistence type="inferred from homology"/>